<evidence type="ECO:0000313" key="2">
    <source>
        <dbReference type="Proteomes" id="UP001226091"/>
    </source>
</evidence>
<proteinExistence type="predicted"/>
<dbReference type="EMBL" id="CP126116">
    <property type="protein sequence ID" value="WHZ55815.1"/>
    <property type="molecule type" value="Genomic_DNA"/>
</dbReference>
<sequence>MDTILYLIFTLAYFILFGFGFFLIRRNTSIPGIILLLVTLGLIIDNAIIASGSLIGEGGLLKSVSMIRFWTHALFTPALALFGWHMAYSFGVKWAESRLSHHFALVLTLLLMIIEIVTETLSLNLTPVYEYGVLRYSSAHSSGPPIMVLVLIVYLLAASFSIWRKTKWPIILNGVVIMLIGSAVSLPIPSSAATNAFELIFILSLWITYRKSLKAAG</sequence>
<reference evidence="2" key="1">
    <citation type="journal article" date="2025" name="Aquaculture">
        <title>Assessment of the bioflocculant production and safety properties of Metabacillus hrfriensis sp. nov. based on phenotypic and whole-genome sequencing analysis.</title>
        <authorList>
            <person name="Zhang R."/>
            <person name="Zhao Z."/>
            <person name="Luo L."/>
            <person name="Wang S."/>
            <person name="Guo K."/>
            <person name="Xu W."/>
        </authorList>
    </citation>
    <scope>NUCLEOTIDE SEQUENCE [LARGE SCALE GENOMIC DNA]</scope>
    <source>
        <strain evidence="2">CT-WN-B3</strain>
    </source>
</reference>
<keyword evidence="2" id="KW-1185">Reference proteome</keyword>
<organism evidence="1 2">
    <name type="scientific">Metabacillus hrfriensis</name>
    <dbReference type="NCBI Taxonomy" id="3048891"/>
    <lineage>
        <taxon>Bacteria</taxon>
        <taxon>Bacillati</taxon>
        <taxon>Bacillota</taxon>
        <taxon>Bacilli</taxon>
        <taxon>Bacillales</taxon>
        <taxon>Bacillaceae</taxon>
        <taxon>Metabacillus</taxon>
    </lineage>
</organism>
<dbReference type="Proteomes" id="UP001226091">
    <property type="component" value="Chromosome"/>
</dbReference>
<evidence type="ECO:0000313" key="1">
    <source>
        <dbReference type="EMBL" id="WHZ55815.1"/>
    </source>
</evidence>
<accession>A0ACD4R5T0</accession>
<gene>
    <name evidence="1" type="ORF">QLQ22_13900</name>
</gene>
<protein>
    <submittedName>
        <fullName evidence="1">Uncharacterized protein</fullName>
    </submittedName>
</protein>
<name>A0ACD4R5T0_9BACI</name>